<feature type="transmembrane region" description="Helical" evidence="1">
    <location>
        <begin position="21"/>
        <end position="38"/>
    </location>
</feature>
<dbReference type="GO" id="GO:0004806">
    <property type="term" value="F:triacylglycerol lipase activity"/>
    <property type="evidence" value="ECO:0007669"/>
    <property type="project" value="InterPro"/>
</dbReference>
<keyword evidence="1" id="KW-0472">Membrane</keyword>
<keyword evidence="1" id="KW-0812">Transmembrane</keyword>
<sequence length="419" mass="44175">MHEGDDLPAAHAARPRRRRRALIAIGAVLAVALMLLAAEVTRRTLAEQDEARADPAFYTLPSPPPRGDPGEIIRIESIESAPVGAVAWRVIYHSRDLVGADIPVSGVVIIPDGPAPEGGRTVISWGHPTTGAASTCAPSRGLDPFQYIEGMHELLAEGYAVVATDYPGLGVEGASSYLLGVPESNSVLDIVRAARRIDDAHVSDRVVLWGHSQGGQAVLFAAERAAEYAHELTIEGVAVAAPAANLNALMTDDIVNLSGVTIASFAVPAYEAAYAEQYGATEITGILTPAGLKATPAMAALCLLTQNDEIHAIADPLVGGYVRSDPATTEPWQTMLQENSAGNSPVRVPVFVGQGEADELVLPSATEDYVKLLCTQNAEVTFHRYSGVTHGLAAYASLPDLLLWLPTLDGDRAETDGCR</sequence>
<dbReference type="PATRIC" id="fig|1333857.3.peg.2644"/>
<keyword evidence="1" id="KW-1133">Transmembrane helix</keyword>
<evidence type="ECO:0008006" key="4">
    <source>
        <dbReference type="Google" id="ProtNLM"/>
    </source>
</evidence>
<dbReference type="AlphaFoldDB" id="T5KGB0"/>
<dbReference type="SUPFAM" id="SSF53474">
    <property type="entry name" value="alpha/beta-Hydrolases"/>
    <property type="match status" value="1"/>
</dbReference>
<protein>
    <recommendedName>
        <fullName evidence="4">Serine aminopeptidase S33 domain-containing protein</fullName>
    </recommendedName>
</protein>
<dbReference type="Proteomes" id="UP000016033">
    <property type="component" value="Unassembled WGS sequence"/>
</dbReference>
<dbReference type="InterPro" id="IPR029058">
    <property type="entry name" value="AB_hydrolase_fold"/>
</dbReference>
<dbReference type="PIRSF" id="PIRSF029171">
    <property type="entry name" value="Esterase_LipA"/>
    <property type="match status" value="1"/>
</dbReference>
<comment type="caution">
    <text evidence="2">The sequence shown here is derived from an EMBL/GenBank/DDBJ whole genome shotgun (WGS) entry which is preliminary data.</text>
</comment>
<dbReference type="Pfam" id="PF03583">
    <property type="entry name" value="LIP"/>
    <property type="match status" value="1"/>
</dbReference>
<proteinExistence type="predicted"/>
<organism evidence="2 3">
    <name type="scientific">Microbacterium maritypicum MF109</name>
    <dbReference type="NCBI Taxonomy" id="1333857"/>
    <lineage>
        <taxon>Bacteria</taxon>
        <taxon>Bacillati</taxon>
        <taxon>Actinomycetota</taxon>
        <taxon>Actinomycetes</taxon>
        <taxon>Micrococcales</taxon>
        <taxon>Microbacteriaceae</taxon>
        <taxon>Microbacterium</taxon>
    </lineage>
</organism>
<dbReference type="Gene3D" id="3.40.50.1820">
    <property type="entry name" value="alpha/beta hydrolase"/>
    <property type="match status" value="1"/>
</dbReference>
<accession>T5KGB0</accession>
<dbReference type="PANTHER" id="PTHR34853">
    <property type="match status" value="1"/>
</dbReference>
<reference evidence="2 3" key="1">
    <citation type="journal article" date="2013" name="Genome Announc.">
        <title>Whole-genome sequences of five oyster-associated bacteria show potential for crude oil hydrocarbon degradation.</title>
        <authorList>
            <person name="Chauhan A."/>
            <person name="Green S."/>
            <person name="Pathak A."/>
            <person name="Thomas J."/>
            <person name="Venkatramanan R."/>
        </authorList>
    </citation>
    <scope>NUCLEOTIDE SEQUENCE [LARGE SCALE GENOMIC DNA]</scope>
    <source>
        <strain evidence="2 3">MF109</strain>
    </source>
</reference>
<dbReference type="GO" id="GO:0016042">
    <property type="term" value="P:lipid catabolic process"/>
    <property type="evidence" value="ECO:0007669"/>
    <property type="project" value="InterPro"/>
</dbReference>
<gene>
    <name evidence="2" type="ORF">L687_03295</name>
</gene>
<dbReference type="PANTHER" id="PTHR34853:SF1">
    <property type="entry name" value="LIPASE 5"/>
    <property type="match status" value="1"/>
</dbReference>
<dbReference type="EMBL" id="ATAO01000206">
    <property type="protein sequence ID" value="EQM74494.1"/>
    <property type="molecule type" value="Genomic_DNA"/>
</dbReference>
<evidence type="ECO:0000256" key="1">
    <source>
        <dbReference type="SAM" id="Phobius"/>
    </source>
</evidence>
<evidence type="ECO:0000313" key="3">
    <source>
        <dbReference type="Proteomes" id="UP000016033"/>
    </source>
</evidence>
<dbReference type="InterPro" id="IPR005152">
    <property type="entry name" value="Lipase_secreted"/>
</dbReference>
<name>T5KGB0_MICMQ</name>
<dbReference type="RefSeq" id="WP_021200589.1">
    <property type="nucleotide sequence ID" value="NZ_ATAO01000206.1"/>
</dbReference>
<evidence type="ECO:0000313" key="2">
    <source>
        <dbReference type="EMBL" id="EQM74494.1"/>
    </source>
</evidence>